<evidence type="ECO:0000313" key="3">
    <source>
        <dbReference type="EMBL" id="WIA21614.1"/>
    </source>
</evidence>
<feature type="region of interest" description="Disordered" evidence="2">
    <location>
        <begin position="711"/>
        <end position="765"/>
    </location>
</feature>
<evidence type="ECO:0000256" key="1">
    <source>
        <dbReference type="ARBA" id="ARBA00004430"/>
    </source>
</evidence>
<accession>A0ABY8UJR7</accession>
<organism evidence="3 4">
    <name type="scientific">Tetradesmus obliquus</name>
    <name type="common">Green alga</name>
    <name type="synonym">Acutodesmus obliquus</name>
    <dbReference type="NCBI Taxonomy" id="3088"/>
    <lineage>
        <taxon>Eukaryota</taxon>
        <taxon>Viridiplantae</taxon>
        <taxon>Chlorophyta</taxon>
        <taxon>core chlorophytes</taxon>
        <taxon>Chlorophyceae</taxon>
        <taxon>CS clade</taxon>
        <taxon>Sphaeropleales</taxon>
        <taxon>Scenedesmaceae</taxon>
        <taxon>Tetradesmus</taxon>
    </lineage>
</organism>
<dbReference type="EMBL" id="CP126220">
    <property type="protein sequence ID" value="WIA21614.1"/>
    <property type="molecule type" value="Genomic_DNA"/>
</dbReference>
<dbReference type="Proteomes" id="UP001244341">
    <property type="component" value="Chromosome 13b"/>
</dbReference>
<proteinExistence type="predicted"/>
<reference evidence="3 4" key="1">
    <citation type="submission" date="2023-05" db="EMBL/GenBank/DDBJ databases">
        <title>A 100% complete, gapless, phased diploid assembly of the Scenedesmus obliquus UTEX 3031 genome.</title>
        <authorList>
            <person name="Biondi T.C."/>
            <person name="Hanschen E.R."/>
            <person name="Kwon T."/>
            <person name="Eng W."/>
            <person name="Kruse C.P.S."/>
            <person name="Koehler S.I."/>
            <person name="Kunde Y."/>
            <person name="Gleasner C.D."/>
            <person name="You Mak K.T."/>
            <person name="Polle J."/>
            <person name="Hovde B.T."/>
            <person name="Starkenburg S.R."/>
        </authorList>
    </citation>
    <scope>NUCLEOTIDE SEQUENCE [LARGE SCALE GENOMIC DNA]</scope>
    <source>
        <strain evidence="3 4">DOE0152z</strain>
    </source>
</reference>
<dbReference type="SUPFAM" id="SSF52047">
    <property type="entry name" value="RNI-like"/>
    <property type="match status" value="1"/>
</dbReference>
<feature type="compositionally biased region" description="Low complexity" evidence="2">
    <location>
        <begin position="711"/>
        <end position="752"/>
    </location>
</feature>
<sequence>MPGVFQDHVLPALQVQHKAALSCSCSGLRVLVQQRVTTLKLLAGQCCRLHDDRLALKLPAVSSVCLRPGNLHEAMFVLPIFFMQDARYMPGITSLQLLDQLPDRPPTQVQCNSCTAWTSTYDLSAILATAATCMPQLAALDFSTHYISDAECAAIALMTGLTRLQLRSTHGTKSGGIARFTSLKKLADLRLTDSNLRSDHTDVAMLLGRCCLTQLRLGRNSSHATAAAAAAAAAAARGAGSSAAPLQPPPLVELSVTLSPYMNFSRDAFKALVSLTRLTQLRIGWLVRPEHELVTESVSAVLPLQQQRELSQLLRLQRLGLGWVPSYEVLGVLGYLTDLTALQLGGLPARPPPATLKLSSLLQLTSHVRPPSRTVPNVAQHPQSDMLPALAAFPGLTRLELTGTIGAVALAQLPAVAAPCLQELLLPQRMCRVGWNDLASLQKLTGLTSLRLGWKAGLHNGPPMLPDDEDDFEVEEDWLFEPIAVLPPGVGLGVQPQQLLAASSRIRRLELLACPGVSGLQVEQALLAVRPQQGPDSLMPQQGPDSSGGASSVGPDGVKPAAAVPDSLTPRQGPDSSATSAGPDSAKPAGPDSLTPTVPDSARPAGPDSLAQPPAGRLAGPERLHSCDIVVRPGGGRSAAELGMGYQYFGTLLSPAEERGNAEVPWWGGAAEAVEEEDGAVPEMQQQQLQEPGMQLQLQAQAMQQQMQQLLQQMQQGQQAYQEQMQQQQQAFQQQQLQQQQQQAGGAAVGEPGDADAGDGAAQEL</sequence>
<evidence type="ECO:0000313" key="4">
    <source>
        <dbReference type="Proteomes" id="UP001244341"/>
    </source>
</evidence>
<evidence type="ECO:0000256" key="2">
    <source>
        <dbReference type="SAM" id="MobiDB-lite"/>
    </source>
</evidence>
<dbReference type="InterPro" id="IPR032675">
    <property type="entry name" value="LRR_dom_sf"/>
</dbReference>
<keyword evidence="4" id="KW-1185">Reference proteome</keyword>
<protein>
    <submittedName>
        <fullName evidence="3">Uncharacterized protein</fullName>
    </submittedName>
</protein>
<comment type="subcellular location">
    <subcellularLocation>
        <location evidence="1">Cytoplasm</location>
        <location evidence="1">Cytoskeleton</location>
        <location evidence="1">Cilium axoneme</location>
    </subcellularLocation>
</comment>
<dbReference type="Gene3D" id="3.80.10.10">
    <property type="entry name" value="Ribonuclease Inhibitor"/>
    <property type="match status" value="1"/>
</dbReference>
<name>A0ABY8UJR7_TETOB</name>
<gene>
    <name evidence="3" type="ORF">OEZ85_000798</name>
</gene>
<feature type="compositionally biased region" description="Polar residues" evidence="2">
    <location>
        <begin position="539"/>
        <end position="550"/>
    </location>
</feature>
<feature type="region of interest" description="Disordered" evidence="2">
    <location>
        <begin position="533"/>
        <end position="621"/>
    </location>
</feature>